<dbReference type="GO" id="GO:0016740">
    <property type="term" value="F:transferase activity"/>
    <property type="evidence" value="ECO:0007669"/>
    <property type="project" value="UniProtKB-KW"/>
</dbReference>
<dbReference type="EMBL" id="KL662159">
    <property type="protein sequence ID" value="KFM27928.1"/>
    <property type="molecule type" value="Genomic_DNA"/>
</dbReference>
<protein>
    <recommendedName>
        <fullName evidence="2">Methyltransferase domain-containing protein</fullName>
    </recommendedName>
</protein>
<dbReference type="InterPro" id="IPR041698">
    <property type="entry name" value="Methyltransf_25"/>
</dbReference>
<organism evidence="3 4">
    <name type="scientific">Auxenochlorella protothecoides</name>
    <name type="common">Green microalga</name>
    <name type="synonym">Chlorella protothecoides</name>
    <dbReference type="NCBI Taxonomy" id="3075"/>
    <lineage>
        <taxon>Eukaryota</taxon>
        <taxon>Viridiplantae</taxon>
        <taxon>Chlorophyta</taxon>
        <taxon>core chlorophytes</taxon>
        <taxon>Trebouxiophyceae</taxon>
        <taxon>Chlorellales</taxon>
        <taxon>Chlorellaceae</taxon>
        <taxon>Auxenochlorella</taxon>
    </lineage>
</organism>
<gene>
    <name evidence="3" type="ORF">F751_5264</name>
</gene>
<evidence type="ECO:0000256" key="1">
    <source>
        <dbReference type="ARBA" id="ARBA00022679"/>
    </source>
</evidence>
<dbReference type="Proteomes" id="UP000028924">
    <property type="component" value="Unassembled WGS sequence"/>
</dbReference>
<dbReference type="GeneID" id="23616655"/>
<dbReference type="eggNOG" id="ENOG502SAUC">
    <property type="taxonomic scope" value="Eukaryota"/>
</dbReference>
<dbReference type="SUPFAM" id="SSF53335">
    <property type="entry name" value="S-adenosyl-L-methionine-dependent methyltransferases"/>
    <property type="match status" value="1"/>
</dbReference>
<dbReference type="AlphaFoldDB" id="A0A087SQC4"/>
<keyword evidence="1" id="KW-0808">Transferase</keyword>
<dbReference type="Pfam" id="PF13649">
    <property type="entry name" value="Methyltransf_25"/>
    <property type="match status" value="1"/>
</dbReference>
<sequence length="282" mass="30610">MSRAQLLQRSWSEAAAAYQEHMVPRFVPWTLATLDAFGSTRIPEGLVVVPACGPGQELPLLADLLPNHDILGVDLAEGMVAIARRVIQHQNLRRVTAMAGDAKSLTQLSGSRPITGIYSCFGLQIIPGPAETLRSWAASLAPGGTLAVTYWPEIAEQEGPWRTLISLTPPADRPADWEVGIPGEALKEPGVELVADKGLDFSMEWPSAGAFFDILSTAGPWRALAILRGPAFMEELRRKFLATCPEADAEPLVHTLTARMIVLRKAGQILSAWLIRDSIFES</sequence>
<dbReference type="CDD" id="cd02440">
    <property type="entry name" value="AdoMet_MTases"/>
    <property type="match status" value="1"/>
</dbReference>
<reference evidence="3 4" key="1">
    <citation type="journal article" date="2014" name="BMC Genomics">
        <title>Oil accumulation mechanisms of the oleaginous microalga Chlorella protothecoides revealed through its genome, transcriptomes, and proteomes.</title>
        <authorList>
            <person name="Gao C."/>
            <person name="Wang Y."/>
            <person name="Shen Y."/>
            <person name="Yan D."/>
            <person name="He X."/>
            <person name="Dai J."/>
            <person name="Wu Q."/>
        </authorList>
    </citation>
    <scope>NUCLEOTIDE SEQUENCE [LARGE SCALE GENOMIC DNA]</scope>
    <source>
        <strain evidence="3 4">0710</strain>
    </source>
</reference>
<proteinExistence type="predicted"/>
<name>A0A087SQC4_AUXPR</name>
<evidence type="ECO:0000313" key="4">
    <source>
        <dbReference type="Proteomes" id="UP000028924"/>
    </source>
</evidence>
<dbReference type="RefSeq" id="XP_011400935.1">
    <property type="nucleotide sequence ID" value="XM_011402633.1"/>
</dbReference>
<accession>A0A087SQC4</accession>
<dbReference type="KEGG" id="apro:F751_5264"/>
<dbReference type="PANTHER" id="PTHR43861">
    <property type="entry name" value="TRANS-ACONITATE 2-METHYLTRANSFERASE-RELATED"/>
    <property type="match status" value="1"/>
</dbReference>
<evidence type="ECO:0000313" key="3">
    <source>
        <dbReference type="EMBL" id="KFM27928.1"/>
    </source>
</evidence>
<evidence type="ECO:0000259" key="2">
    <source>
        <dbReference type="Pfam" id="PF13649"/>
    </source>
</evidence>
<keyword evidence="4" id="KW-1185">Reference proteome</keyword>
<feature type="domain" description="Methyltransferase" evidence="2">
    <location>
        <begin position="51"/>
        <end position="144"/>
    </location>
</feature>
<dbReference type="Gene3D" id="3.40.50.150">
    <property type="entry name" value="Vaccinia Virus protein VP39"/>
    <property type="match status" value="1"/>
</dbReference>
<dbReference type="OrthoDB" id="66144at2759"/>
<dbReference type="InterPro" id="IPR029063">
    <property type="entry name" value="SAM-dependent_MTases_sf"/>
</dbReference>